<dbReference type="Pfam" id="PF01926">
    <property type="entry name" value="MMR_HSR1"/>
    <property type="match status" value="1"/>
</dbReference>
<comment type="caution">
    <text evidence="3">The sequence shown here is derived from an EMBL/GenBank/DDBJ whole genome shotgun (WGS) entry which is preliminary data.</text>
</comment>
<gene>
    <name evidence="3" type="ORF">SAPIO_CDS3279</name>
</gene>
<dbReference type="AlphaFoldDB" id="A0A084GAF1"/>
<dbReference type="SUPFAM" id="SSF52540">
    <property type="entry name" value="P-loop containing nucleoside triphosphate hydrolases"/>
    <property type="match status" value="1"/>
</dbReference>
<reference evidence="3 4" key="1">
    <citation type="journal article" date="2014" name="Genome Announc.">
        <title>Draft genome sequence of the pathogenic fungus Scedosporium apiospermum.</title>
        <authorList>
            <person name="Vandeputte P."/>
            <person name="Ghamrawi S."/>
            <person name="Rechenmann M."/>
            <person name="Iltis A."/>
            <person name="Giraud S."/>
            <person name="Fleury M."/>
            <person name="Thornton C."/>
            <person name="Delhaes L."/>
            <person name="Meyer W."/>
            <person name="Papon N."/>
            <person name="Bouchara J.P."/>
        </authorList>
    </citation>
    <scope>NUCLEOTIDE SEQUENCE [LARGE SCALE GENOMIC DNA]</scope>
    <source>
        <strain evidence="3 4">IHEM 14462</strain>
    </source>
</reference>
<feature type="region of interest" description="Disordered" evidence="1">
    <location>
        <begin position="329"/>
        <end position="390"/>
    </location>
</feature>
<dbReference type="VEuPathDB" id="FungiDB:SAPIO_CDS3279"/>
<dbReference type="InterPro" id="IPR006073">
    <property type="entry name" value="GTP-bd"/>
</dbReference>
<proteinExistence type="predicted"/>
<organism evidence="3 4">
    <name type="scientific">Pseudallescheria apiosperma</name>
    <name type="common">Scedosporium apiospermum</name>
    <dbReference type="NCBI Taxonomy" id="563466"/>
    <lineage>
        <taxon>Eukaryota</taxon>
        <taxon>Fungi</taxon>
        <taxon>Dikarya</taxon>
        <taxon>Ascomycota</taxon>
        <taxon>Pezizomycotina</taxon>
        <taxon>Sordariomycetes</taxon>
        <taxon>Hypocreomycetidae</taxon>
        <taxon>Microascales</taxon>
        <taxon>Microascaceae</taxon>
        <taxon>Scedosporium</taxon>
    </lineage>
</organism>
<keyword evidence="4" id="KW-1185">Reference proteome</keyword>
<dbReference type="InterPro" id="IPR027417">
    <property type="entry name" value="P-loop_NTPase"/>
</dbReference>
<sequence>MTSSTSISDVEGHLASTSIDEDNYGLSDSETEEEAVKPTGWAPWGFRKLKRLVAKAKGAASDRVVAFIKSHLRGTKVIFVIGQAGTGKSTMLKEMTGLDLKVGETLDSGTRQYEICPAVIDGEQYLFVDTAGFGAADMDDMDNFQNILSCLTILHPFVKFAGVLFVFGKPGTRLSREDLRTIRFIKCFCGPEFFANITLITSQWDEMTETGFRKAWGRTQNLLAHPDVMQILDPPGRISGGSVYHHGFPKGEGSINAHATILSMDDNGPERGDELRDLIRRKYRDPRAPTLQVLVEMKREGREMLETEAAKVLKGELPSTAVRIQGGRALIQGRNDDEQSPPTPGADPRAGHSSTQSGAALPSVPAAEGAPNTTGNAPGHGDGPDREQMHDEPSWIQKLLWWFKMAYGASTYFEEARKTGYESTNRKARSAGPKWSFWETVRNWWTSTGL</sequence>
<evidence type="ECO:0000313" key="3">
    <source>
        <dbReference type="EMBL" id="KEZ44313.1"/>
    </source>
</evidence>
<evidence type="ECO:0000259" key="2">
    <source>
        <dbReference type="Pfam" id="PF01926"/>
    </source>
</evidence>
<evidence type="ECO:0000256" key="1">
    <source>
        <dbReference type="SAM" id="MobiDB-lite"/>
    </source>
</evidence>
<protein>
    <recommendedName>
        <fullName evidence="2">G domain-containing protein</fullName>
    </recommendedName>
</protein>
<dbReference type="Proteomes" id="UP000028545">
    <property type="component" value="Unassembled WGS sequence"/>
</dbReference>
<dbReference type="HOGENOM" id="CLU_047275_0_0_1"/>
<accession>A0A084GAF1</accession>
<feature type="domain" description="G" evidence="2">
    <location>
        <begin position="78"/>
        <end position="155"/>
    </location>
</feature>
<dbReference type="KEGG" id="sapo:SAPIO_CDS3279"/>
<dbReference type="EMBL" id="JOWA01000088">
    <property type="protein sequence ID" value="KEZ44313.1"/>
    <property type="molecule type" value="Genomic_DNA"/>
</dbReference>
<dbReference type="Gene3D" id="3.40.50.300">
    <property type="entry name" value="P-loop containing nucleotide triphosphate hydrolases"/>
    <property type="match status" value="1"/>
</dbReference>
<evidence type="ECO:0000313" key="4">
    <source>
        <dbReference type="Proteomes" id="UP000028545"/>
    </source>
</evidence>
<dbReference type="OMA" id="WKWWEIA"/>
<dbReference type="GO" id="GO:0005525">
    <property type="term" value="F:GTP binding"/>
    <property type="evidence" value="ECO:0007669"/>
    <property type="project" value="InterPro"/>
</dbReference>
<dbReference type="OrthoDB" id="8954335at2759"/>
<dbReference type="GeneID" id="27722351"/>
<name>A0A084GAF1_PSEDA</name>
<dbReference type="RefSeq" id="XP_016644112.1">
    <property type="nucleotide sequence ID" value="XM_016786106.1"/>
</dbReference>